<comment type="similarity">
    <text evidence="1">Belongs to the type-I restriction system S methylase family.</text>
</comment>
<dbReference type="Pfam" id="PF01420">
    <property type="entry name" value="Methylase_S"/>
    <property type="match status" value="1"/>
</dbReference>
<keyword evidence="4" id="KW-0175">Coiled coil</keyword>
<evidence type="ECO:0000259" key="5">
    <source>
        <dbReference type="Pfam" id="PF01420"/>
    </source>
</evidence>
<sequence>MKKVLVPRVRFKGFSEEWKEEKFGELLFRINEKGYEFLDTLTASKSGEMLKRKSINYHIQVAKESLKNYNRVLKNDFVLHLSTYESGLAYSKEIGITSPAYDVLRFFDKNNNDPIFFKYVFSNKKFINSLVPFTYGLRQGKSINLEELNKSLIEKTNISEQQKIGKLLDQISNLISLEEIKLNKLKQLKETLLQKMFPEGNSKTPRIRFKWFSKEWKEEKLDDIFKVITGGEPPKNYKNSKHPVGKYKYPIYSNGQEANAIWGFSDNYSINTEAITISSIGTIGFPVVRKMFFTPIIRLKTLLPYNKNMNINFLNLSVSQINFSFNQAGIPSMNSNQLKDNIILISRNFSEQQKIGDFFSKIDTLINLYQSKINKLKQIKEGLLQKMFV</sequence>
<name>A0A809S8G8_9BACT</name>
<dbReference type="Gene3D" id="3.90.220.20">
    <property type="entry name" value="DNA methylase specificity domains"/>
    <property type="match status" value="2"/>
</dbReference>
<dbReference type="RefSeq" id="WP_161552894.1">
    <property type="nucleotide sequence ID" value="NZ_AP022325.1"/>
</dbReference>
<evidence type="ECO:0000256" key="3">
    <source>
        <dbReference type="ARBA" id="ARBA00023125"/>
    </source>
</evidence>
<gene>
    <name evidence="6" type="primary">hsdS1_2</name>
    <name evidence="6" type="ORF">JPM2_0470</name>
</gene>
<accession>A0A809S8G8</accession>
<proteinExistence type="inferred from homology"/>
<dbReference type="AlphaFoldDB" id="A0A809S8G8"/>
<evidence type="ECO:0000256" key="4">
    <source>
        <dbReference type="SAM" id="Coils"/>
    </source>
</evidence>
<dbReference type="InterPro" id="IPR000055">
    <property type="entry name" value="Restrct_endonuc_typeI_TRD"/>
</dbReference>
<dbReference type="Gene3D" id="1.10.287.1120">
    <property type="entry name" value="Bipartite methylase S protein"/>
    <property type="match status" value="1"/>
</dbReference>
<reference evidence="6 7" key="1">
    <citation type="submission" date="2020-01" db="EMBL/GenBank/DDBJ databases">
        <title>Complete genome sequence of Mycoplasma felis strain Myco-2.</title>
        <authorList>
            <person name="Kinoshita Y."/>
            <person name="Niwa H."/>
            <person name="Uchida-Fujii E."/>
            <person name="Nukada T."/>
        </authorList>
    </citation>
    <scope>NUCLEOTIDE SEQUENCE [LARGE SCALE GENOMIC DNA]</scope>
    <source>
        <strain evidence="6 7">Myco-2</strain>
    </source>
</reference>
<dbReference type="GO" id="GO:0009307">
    <property type="term" value="P:DNA restriction-modification system"/>
    <property type="evidence" value="ECO:0007669"/>
    <property type="project" value="UniProtKB-KW"/>
</dbReference>
<dbReference type="EMBL" id="AP022325">
    <property type="protein sequence ID" value="BBU47354.1"/>
    <property type="molecule type" value="Genomic_DNA"/>
</dbReference>
<dbReference type="InterPro" id="IPR044946">
    <property type="entry name" value="Restrct_endonuc_typeI_TRD_sf"/>
</dbReference>
<organism evidence="6 7">
    <name type="scientific">Mycoplasmopsis felis</name>
    <dbReference type="NCBI Taxonomy" id="33923"/>
    <lineage>
        <taxon>Bacteria</taxon>
        <taxon>Bacillati</taxon>
        <taxon>Mycoplasmatota</taxon>
        <taxon>Mycoplasmoidales</taxon>
        <taxon>Metamycoplasmataceae</taxon>
        <taxon>Mycoplasmopsis</taxon>
    </lineage>
</organism>
<dbReference type="KEGG" id="mfel:JPM2_0470"/>
<protein>
    <submittedName>
        <fullName evidence="6">Type I restriction-modification system specificity subunit</fullName>
    </submittedName>
</protein>
<dbReference type="Proteomes" id="UP000464317">
    <property type="component" value="Chromosome"/>
</dbReference>
<dbReference type="GO" id="GO:0003677">
    <property type="term" value="F:DNA binding"/>
    <property type="evidence" value="ECO:0007669"/>
    <property type="project" value="UniProtKB-KW"/>
</dbReference>
<evidence type="ECO:0000313" key="7">
    <source>
        <dbReference type="Proteomes" id="UP000464317"/>
    </source>
</evidence>
<feature type="domain" description="Type I restriction modification DNA specificity" evidence="5">
    <location>
        <begin position="214"/>
        <end position="378"/>
    </location>
</feature>
<dbReference type="PANTHER" id="PTHR30408:SF12">
    <property type="entry name" value="TYPE I RESTRICTION ENZYME MJAVIII SPECIFICITY SUBUNIT"/>
    <property type="match status" value="1"/>
</dbReference>
<keyword evidence="2" id="KW-0680">Restriction system</keyword>
<evidence type="ECO:0000256" key="1">
    <source>
        <dbReference type="ARBA" id="ARBA00010923"/>
    </source>
</evidence>
<keyword evidence="7" id="KW-1185">Reference proteome</keyword>
<evidence type="ECO:0000313" key="6">
    <source>
        <dbReference type="EMBL" id="BBU47354.1"/>
    </source>
</evidence>
<dbReference type="InterPro" id="IPR052021">
    <property type="entry name" value="Type-I_RS_S_subunit"/>
</dbReference>
<evidence type="ECO:0000256" key="2">
    <source>
        <dbReference type="ARBA" id="ARBA00022747"/>
    </source>
</evidence>
<feature type="coiled-coil region" evidence="4">
    <location>
        <begin position="168"/>
        <end position="195"/>
    </location>
</feature>
<keyword evidence="3" id="KW-0238">DNA-binding</keyword>
<dbReference type="SUPFAM" id="SSF116734">
    <property type="entry name" value="DNA methylase specificity domain"/>
    <property type="match status" value="2"/>
</dbReference>
<dbReference type="PANTHER" id="PTHR30408">
    <property type="entry name" value="TYPE-1 RESTRICTION ENZYME ECOKI SPECIFICITY PROTEIN"/>
    <property type="match status" value="1"/>
</dbReference>